<evidence type="ECO:0000313" key="1">
    <source>
        <dbReference type="Proteomes" id="UP000095283"/>
    </source>
</evidence>
<evidence type="ECO:0000313" key="2">
    <source>
        <dbReference type="WBParaSite" id="Hba_00871"/>
    </source>
</evidence>
<keyword evidence="1" id="KW-1185">Reference proteome</keyword>
<dbReference type="Proteomes" id="UP000095283">
    <property type="component" value="Unplaced"/>
</dbReference>
<accession>A0A1I7W8A9</accession>
<sequence>MYWIRPFSTGIKQEIRDLKDFISRNEIDLEFDYKISGWEELRITKGFEYYKIE</sequence>
<dbReference type="WBParaSite" id="Hba_00871">
    <property type="protein sequence ID" value="Hba_00871"/>
    <property type="gene ID" value="Hba_00871"/>
</dbReference>
<dbReference type="AlphaFoldDB" id="A0A1I7W8A9"/>
<organism evidence="1 2">
    <name type="scientific">Heterorhabditis bacteriophora</name>
    <name type="common">Entomopathogenic nematode worm</name>
    <dbReference type="NCBI Taxonomy" id="37862"/>
    <lineage>
        <taxon>Eukaryota</taxon>
        <taxon>Metazoa</taxon>
        <taxon>Ecdysozoa</taxon>
        <taxon>Nematoda</taxon>
        <taxon>Chromadorea</taxon>
        <taxon>Rhabditida</taxon>
        <taxon>Rhabditina</taxon>
        <taxon>Rhabditomorpha</taxon>
        <taxon>Strongyloidea</taxon>
        <taxon>Heterorhabditidae</taxon>
        <taxon>Heterorhabditis</taxon>
    </lineage>
</organism>
<proteinExistence type="predicted"/>
<reference evidence="2" key="1">
    <citation type="submission" date="2016-11" db="UniProtKB">
        <authorList>
            <consortium name="WormBaseParasite"/>
        </authorList>
    </citation>
    <scope>IDENTIFICATION</scope>
</reference>
<protein>
    <submittedName>
        <fullName evidence="2">Phage protein</fullName>
    </submittedName>
</protein>
<name>A0A1I7W8A9_HETBA</name>